<dbReference type="Proteomes" id="UP000046392">
    <property type="component" value="Unplaced"/>
</dbReference>
<keyword evidence="1" id="KW-1185">Reference proteome</keyword>
<accession>A0A0N5CIL7</accession>
<evidence type="ECO:0000313" key="2">
    <source>
        <dbReference type="WBParaSite" id="SPAL_0001767200.1"/>
    </source>
</evidence>
<organism evidence="1 2">
    <name type="scientific">Strongyloides papillosus</name>
    <name type="common">Intestinal threadworm</name>
    <dbReference type="NCBI Taxonomy" id="174720"/>
    <lineage>
        <taxon>Eukaryota</taxon>
        <taxon>Metazoa</taxon>
        <taxon>Ecdysozoa</taxon>
        <taxon>Nematoda</taxon>
        <taxon>Chromadorea</taxon>
        <taxon>Rhabditida</taxon>
        <taxon>Tylenchina</taxon>
        <taxon>Panagrolaimomorpha</taxon>
        <taxon>Strongyloidoidea</taxon>
        <taxon>Strongyloididae</taxon>
        <taxon>Strongyloides</taxon>
    </lineage>
</organism>
<protein>
    <submittedName>
        <fullName evidence="2">ZP domain-containing protein</fullName>
    </submittedName>
</protein>
<dbReference type="WBParaSite" id="SPAL_0001767200.1">
    <property type="protein sequence ID" value="SPAL_0001767200.1"/>
    <property type="gene ID" value="SPAL_0001767200"/>
</dbReference>
<reference evidence="2" key="1">
    <citation type="submission" date="2017-02" db="UniProtKB">
        <authorList>
            <consortium name="WormBaseParasite"/>
        </authorList>
    </citation>
    <scope>IDENTIFICATION</scope>
</reference>
<sequence>MKIRLPRGYLWTSDCPSSLPSRTVELIDVSVVMKYTKVQILEYNIKPSREFYKMYSKVFDEAILICVSENECGVKPSYSTSTTYDVGDLKVTNNCMSYDFECNEDNIFKLNTCYSNGFSE</sequence>
<evidence type="ECO:0000313" key="1">
    <source>
        <dbReference type="Proteomes" id="UP000046392"/>
    </source>
</evidence>
<name>A0A0N5CIL7_STREA</name>
<proteinExistence type="predicted"/>
<dbReference type="AlphaFoldDB" id="A0A0N5CIL7"/>